<name>A0A9W3KCV5_BACTU</name>
<dbReference type="KEGG" id="bthu:YBT1518_16805"/>
<sequence>MFIQKYKGLMLGIVGAVLGVIPFVYFKDLDYI</sequence>
<gene>
    <name evidence="2" type="ORF">YBT1518_16805</name>
</gene>
<dbReference type="AlphaFoldDB" id="A0A9W3KCV5"/>
<reference evidence="2 3" key="1">
    <citation type="submission" date="2013-05" db="EMBL/GenBank/DDBJ databases">
        <title>Complete genome sequence of Bacillus thuringiensis YBT-1518, a typical strain with high toxicity to nematode.</title>
        <authorList>
            <person name="Wang P."/>
            <person name="Zhang C."/>
            <person name="Guo M."/>
            <person name="Guo S."/>
            <person name="Zhu Y."/>
            <person name="Zheng J."/>
            <person name="Zhu L."/>
            <person name="Ruan L."/>
            <person name="Peng D."/>
            <person name="Sun M."/>
        </authorList>
    </citation>
    <scope>NUCLEOTIDE SEQUENCE [LARGE SCALE GENOMIC DNA]</scope>
    <source>
        <strain evidence="2 3">YBT-1518</strain>
    </source>
</reference>
<keyword evidence="1" id="KW-0812">Transmembrane</keyword>
<dbReference type="EMBL" id="CP005935">
    <property type="protein sequence ID" value="AHA72521.1"/>
    <property type="molecule type" value="Genomic_DNA"/>
</dbReference>
<proteinExistence type="predicted"/>
<keyword evidence="1" id="KW-1133">Transmembrane helix</keyword>
<accession>A0A9W3KCV5</accession>
<evidence type="ECO:0000313" key="2">
    <source>
        <dbReference type="EMBL" id="AHA72521.1"/>
    </source>
</evidence>
<organism evidence="2 3">
    <name type="scientific">Bacillus thuringiensis YBT-1518</name>
    <dbReference type="NCBI Taxonomy" id="529122"/>
    <lineage>
        <taxon>Bacteria</taxon>
        <taxon>Bacillati</taxon>
        <taxon>Bacillota</taxon>
        <taxon>Bacilli</taxon>
        <taxon>Bacillales</taxon>
        <taxon>Bacillaceae</taxon>
        <taxon>Bacillus</taxon>
        <taxon>Bacillus cereus group</taxon>
    </lineage>
</organism>
<dbReference type="Proteomes" id="UP000018566">
    <property type="component" value="Chromosome"/>
</dbReference>
<protein>
    <submittedName>
        <fullName evidence="2">Uncharacterized protein</fullName>
    </submittedName>
</protein>
<evidence type="ECO:0000313" key="3">
    <source>
        <dbReference type="Proteomes" id="UP000018566"/>
    </source>
</evidence>
<feature type="transmembrane region" description="Helical" evidence="1">
    <location>
        <begin position="9"/>
        <end position="26"/>
    </location>
</feature>
<evidence type="ECO:0000256" key="1">
    <source>
        <dbReference type="SAM" id="Phobius"/>
    </source>
</evidence>
<keyword evidence="1" id="KW-0472">Membrane</keyword>